<reference evidence="3" key="2">
    <citation type="submission" date="2021-02" db="EMBL/GenBank/DDBJ databases">
        <authorList>
            <person name="Kimball J.A."/>
            <person name="Haas M.W."/>
            <person name="Macchietto M."/>
            <person name="Kono T."/>
            <person name="Duquette J."/>
            <person name="Shao M."/>
        </authorList>
    </citation>
    <scope>NUCLEOTIDE SEQUENCE</scope>
    <source>
        <tissue evidence="3">Fresh leaf tissue</tissue>
    </source>
</reference>
<feature type="domain" description="Malectin-like" evidence="2">
    <location>
        <begin position="5"/>
        <end position="158"/>
    </location>
</feature>
<name>A0A8J5V2E8_ZIZPA</name>
<dbReference type="InterPro" id="IPR024788">
    <property type="entry name" value="Malectin-like_Carb-bd_dom"/>
</dbReference>
<dbReference type="Proteomes" id="UP000729402">
    <property type="component" value="Unassembled WGS sequence"/>
</dbReference>
<dbReference type="GO" id="GO:0016020">
    <property type="term" value="C:membrane"/>
    <property type="evidence" value="ECO:0007669"/>
    <property type="project" value="UniProtKB-SubCell"/>
</dbReference>
<protein>
    <recommendedName>
        <fullName evidence="2">Malectin-like domain-containing protein</fullName>
    </recommendedName>
</protein>
<dbReference type="EMBL" id="JAAALK010000288">
    <property type="protein sequence ID" value="KAG8055037.1"/>
    <property type="molecule type" value="Genomic_DNA"/>
</dbReference>
<dbReference type="PANTHER" id="PTHR45631:SF204">
    <property type="entry name" value="OS01G0810800 PROTEIN"/>
    <property type="match status" value="1"/>
</dbReference>
<dbReference type="OrthoDB" id="1429720at2759"/>
<evidence type="ECO:0000256" key="1">
    <source>
        <dbReference type="ARBA" id="ARBA00004167"/>
    </source>
</evidence>
<dbReference type="AlphaFoldDB" id="A0A8J5V2E8"/>
<organism evidence="3 4">
    <name type="scientific">Zizania palustris</name>
    <name type="common">Northern wild rice</name>
    <dbReference type="NCBI Taxonomy" id="103762"/>
    <lineage>
        <taxon>Eukaryota</taxon>
        <taxon>Viridiplantae</taxon>
        <taxon>Streptophyta</taxon>
        <taxon>Embryophyta</taxon>
        <taxon>Tracheophyta</taxon>
        <taxon>Spermatophyta</taxon>
        <taxon>Magnoliopsida</taxon>
        <taxon>Liliopsida</taxon>
        <taxon>Poales</taxon>
        <taxon>Poaceae</taxon>
        <taxon>BOP clade</taxon>
        <taxon>Oryzoideae</taxon>
        <taxon>Oryzeae</taxon>
        <taxon>Zizaniinae</taxon>
        <taxon>Zizania</taxon>
    </lineage>
</organism>
<evidence type="ECO:0000313" key="4">
    <source>
        <dbReference type="Proteomes" id="UP000729402"/>
    </source>
</evidence>
<comment type="subcellular location">
    <subcellularLocation>
        <location evidence="1">Membrane</location>
        <topology evidence="1">Single-pass membrane protein</topology>
    </subcellularLocation>
</comment>
<comment type="caution">
    <text evidence="3">The sequence shown here is derived from an EMBL/GenBank/DDBJ whole genome shotgun (WGS) entry which is preliminary data.</text>
</comment>
<keyword evidence="4" id="KW-1185">Reference proteome</keyword>
<reference evidence="3" key="1">
    <citation type="journal article" date="2021" name="bioRxiv">
        <title>Whole Genome Assembly and Annotation of Northern Wild Rice, Zizania palustris L., Supports a Whole Genome Duplication in the Zizania Genus.</title>
        <authorList>
            <person name="Haas M."/>
            <person name="Kono T."/>
            <person name="Macchietto M."/>
            <person name="Millas R."/>
            <person name="McGilp L."/>
            <person name="Shao M."/>
            <person name="Duquette J."/>
            <person name="Hirsch C.N."/>
            <person name="Kimball J."/>
        </authorList>
    </citation>
    <scope>NUCLEOTIDE SEQUENCE</scope>
    <source>
        <tissue evidence="3">Fresh leaf tissue</tissue>
    </source>
</reference>
<dbReference type="PANTHER" id="PTHR45631">
    <property type="entry name" value="OS07G0107800 PROTEIN-RELATED"/>
    <property type="match status" value="1"/>
</dbReference>
<evidence type="ECO:0000259" key="2">
    <source>
        <dbReference type="Pfam" id="PF12819"/>
    </source>
</evidence>
<proteinExistence type="predicted"/>
<evidence type="ECO:0000313" key="3">
    <source>
        <dbReference type="EMBL" id="KAG8055037.1"/>
    </source>
</evidence>
<gene>
    <name evidence="3" type="ORF">GUJ93_ZPchr0001g29804</name>
</gene>
<sequence length="162" mass="18528">MDQATDEQEKTLRSFPEGQRNCYTLPSIPGKRYLLRTTFTYGNYDGLNKTEDGSLFVFGLHIGVNLWATVNLTNSGNSTNTYWKEVLTVAPDRSISVCLISFGLGTPFVSSPEMRRLRDSMYPFVNSSVSASYFSRLRFRAVDEFISRYPMDSYDRFYLGEV</sequence>
<accession>A0A8J5V2E8</accession>
<dbReference type="Pfam" id="PF12819">
    <property type="entry name" value="Malectin_like"/>
    <property type="match status" value="1"/>
</dbReference>